<evidence type="ECO:0000256" key="4">
    <source>
        <dbReference type="SAM" id="MobiDB-lite"/>
    </source>
</evidence>
<sequence length="359" mass="37460">MSTTESPERRGASPGPERSGKANLVDVARLARVSPATASRVLAGRSKGKAASHDRVLAAAEELGYVVNGLARSMMGVGRRSVAFVSAVMVGPTFATMAAAAEQVVTEDGHLFMLCTTHGDTERERALIESLAEQRVGTVLLVGSASTAEQDEQRVASYADSLGRVGAQLILCGRPPVAHRPDIANIDYDHTGGVRSAVEHLLGLGHRRIAYVGMTAGMSTEEQRFRGYRAGLDGGAIEIDEALLVPTENDPDAAATAIAAFLPEHPDVTAFVCHTDHIAIGAGRSLRAAGLSVPEHVSVIGFDDTPLVADLTPALTTVHAPFREVGDLAGRIAIGEPFGGSVVLPVEFIVRGSTGPAPR</sequence>
<dbReference type="SMART" id="SM00354">
    <property type="entry name" value="HTH_LACI"/>
    <property type="match status" value="1"/>
</dbReference>
<comment type="caution">
    <text evidence="7">The sequence shown here is derived from an EMBL/GenBank/DDBJ whole genome shotgun (WGS) entry which is preliminary data.</text>
</comment>
<feature type="region of interest" description="Disordered" evidence="4">
    <location>
        <begin position="1"/>
        <end position="21"/>
    </location>
</feature>
<dbReference type="InterPro" id="IPR000843">
    <property type="entry name" value="HTH_LacI"/>
</dbReference>
<protein>
    <submittedName>
        <fullName evidence="7">LacI family DNA-binding transcriptional regulator</fullName>
    </submittedName>
</protein>
<accession>A0ABP8PVM7</accession>
<dbReference type="PANTHER" id="PTHR30146:SF153">
    <property type="entry name" value="LACTOSE OPERON REPRESSOR"/>
    <property type="match status" value="1"/>
</dbReference>
<keyword evidence="5" id="KW-0812">Transmembrane</keyword>
<keyword evidence="5" id="KW-1133">Transmembrane helix</keyword>
<dbReference type="Gene3D" id="1.10.260.40">
    <property type="entry name" value="lambda repressor-like DNA-binding domains"/>
    <property type="match status" value="1"/>
</dbReference>
<dbReference type="SUPFAM" id="SSF47413">
    <property type="entry name" value="lambda repressor-like DNA-binding domains"/>
    <property type="match status" value="1"/>
</dbReference>
<feature type="domain" description="HTH lacI-type" evidence="6">
    <location>
        <begin position="22"/>
        <end position="76"/>
    </location>
</feature>
<dbReference type="Pfam" id="PF13377">
    <property type="entry name" value="Peripla_BP_3"/>
    <property type="match status" value="1"/>
</dbReference>
<evidence type="ECO:0000256" key="1">
    <source>
        <dbReference type="ARBA" id="ARBA00023015"/>
    </source>
</evidence>
<evidence type="ECO:0000256" key="3">
    <source>
        <dbReference type="ARBA" id="ARBA00023163"/>
    </source>
</evidence>
<keyword evidence="8" id="KW-1185">Reference proteome</keyword>
<organism evidence="7 8">
    <name type="scientific">Microbacterium panaciterrae</name>
    <dbReference type="NCBI Taxonomy" id="985759"/>
    <lineage>
        <taxon>Bacteria</taxon>
        <taxon>Bacillati</taxon>
        <taxon>Actinomycetota</taxon>
        <taxon>Actinomycetes</taxon>
        <taxon>Micrococcales</taxon>
        <taxon>Microbacteriaceae</taxon>
        <taxon>Microbacterium</taxon>
    </lineage>
</organism>
<evidence type="ECO:0000256" key="5">
    <source>
        <dbReference type="SAM" id="Phobius"/>
    </source>
</evidence>
<keyword evidence="5" id="KW-0472">Membrane</keyword>
<evidence type="ECO:0000256" key="2">
    <source>
        <dbReference type="ARBA" id="ARBA00023125"/>
    </source>
</evidence>
<evidence type="ECO:0000259" key="6">
    <source>
        <dbReference type="PROSITE" id="PS50932"/>
    </source>
</evidence>
<reference evidence="8" key="1">
    <citation type="journal article" date="2019" name="Int. J. Syst. Evol. Microbiol.">
        <title>The Global Catalogue of Microorganisms (GCM) 10K type strain sequencing project: providing services to taxonomists for standard genome sequencing and annotation.</title>
        <authorList>
            <consortium name="The Broad Institute Genomics Platform"/>
            <consortium name="The Broad Institute Genome Sequencing Center for Infectious Disease"/>
            <person name="Wu L."/>
            <person name="Ma J."/>
        </authorList>
    </citation>
    <scope>NUCLEOTIDE SEQUENCE [LARGE SCALE GENOMIC DNA]</scope>
    <source>
        <strain evidence="8">JCM 17839</strain>
    </source>
</reference>
<dbReference type="Gene3D" id="3.40.50.2300">
    <property type="match status" value="2"/>
</dbReference>
<keyword evidence="3" id="KW-0804">Transcription</keyword>
<dbReference type="RefSeq" id="WP_345188949.1">
    <property type="nucleotide sequence ID" value="NZ_BAABGP010000026.1"/>
</dbReference>
<dbReference type="PROSITE" id="PS50932">
    <property type="entry name" value="HTH_LACI_2"/>
    <property type="match status" value="1"/>
</dbReference>
<name>A0ABP8PVM7_9MICO</name>
<dbReference type="InterPro" id="IPR046335">
    <property type="entry name" value="LacI/GalR-like_sensor"/>
</dbReference>
<dbReference type="PROSITE" id="PS00356">
    <property type="entry name" value="HTH_LACI_1"/>
    <property type="match status" value="1"/>
</dbReference>
<feature type="compositionally biased region" description="Basic and acidic residues" evidence="4">
    <location>
        <begin position="1"/>
        <end position="11"/>
    </location>
</feature>
<dbReference type="Proteomes" id="UP001500731">
    <property type="component" value="Unassembled WGS sequence"/>
</dbReference>
<dbReference type="SUPFAM" id="SSF53822">
    <property type="entry name" value="Periplasmic binding protein-like I"/>
    <property type="match status" value="1"/>
</dbReference>
<dbReference type="CDD" id="cd01392">
    <property type="entry name" value="HTH_LacI"/>
    <property type="match status" value="1"/>
</dbReference>
<dbReference type="GO" id="GO:0003677">
    <property type="term" value="F:DNA binding"/>
    <property type="evidence" value="ECO:0007669"/>
    <property type="project" value="UniProtKB-KW"/>
</dbReference>
<dbReference type="InterPro" id="IPR010982">
    <property type="entry name" value="Lambda_DNA-bd_dom_sf"/>
</dbReference>
<evidence type="ECO:0000313" key="8">
    <source>
        <dbReference type="Proteomes" id="UP001500731"/>
    </source>
</evidence>
<proteinExistence type="predicted"/>
<dbReference type="Pfam" id="PF00356">
    <property type="entry name" value="LacI"/>
    <property type="match status" value="1"/>
</dbReference>
<keyword evidence="2 7" id="KW-0238">DNA-binding</keyword>
<dbReference type="CDD" id="cd06267">
    <property type="entry name" value="PBP1_LacI_sugar_binding-like"/>
    <property type="match status" value="1"/>
</dbReference>
<feature type="transmembrane region" description="Helical" evidence="5">
    <location>
        <begin position="82"/>
        <end position="101"/>
    </location>
</feature>
<dbReference type="PANTHER" id="PTHR30146">
    <property type="entry name" value="LACI-RELATED TRANSCRIPTIONAL REPRESSOR"/>
    <property type="match status" value="1"/>
</dbReference>
<evidence type="ECO:0000313" key="7">
    <source>
        <dbReference type="EMBL" id="GAA4491904.1"/>
    </source>
</evidence>
<gene>
    <name evidence="7" type="ORF">GCM10023171_36610</name>
</gene>
<keyword evidence="1" id="KW-0805">Transcription regulation</keyword>
<dbReference type="EMBL" id="BAABGP010000026">
    <property type="protein sequence ID" value="GAA4491904.1"/>
    <property type="molecule type" value="Genomic_DNA"/>
</dbReference>
<dbReference type="InterPro" id="IPR028082">
    <property type="entry name" value="Peripla_BP_I"/>
</dbReference>